<accession>A0AAV1DD73</accession>
<reference evidence="6" key="1">
    <citation type="submission" date="2023-03" db="EMBL/GenBank/DDBJ databases">
        <authorList>
            <person name="Julca I."/>
        </authorList>
    </citation>
    <scope>NUCLEOTIDE SEQUENCE</scope>
</reference>
<keyword evidence="3" id="KW-0175">Coiled coil</keyword>
<proteinExistence type="inferred from homology"/>
<dbReference type="Pfam" id="PF07557">
    <property type="entry name" value="Shugoshin_C"/>
    <property type="match status" value="1"/>
</dbReference>
<feature type="compositionally biased region" description="Pro residues" evidence="4">
    <location>
        <begin position="220"/>
        <end position="229"/>
    </location>
</feature>
<protein>
    <submittedName>
        <fullName evidence="6">OLC1v1003775C1</fullName>
    </submittedName>
</protein>
<keyword evidence="7" id="KW-1185">Reference proteome</keyword>
<evidence type="ECO:0000256" key="3">
    <source>
        <dbReference type="SAM" id="Coils"/>
    </source>
</evidence>
<dbReference type="AlphaFoldDB" id="A0AAV1DD73"/>
<dbReference type="GO" id="GO:0034090">
    <property type="term" value="P:maintenance of meiotic sister chromatid cohesion"/>
    <property type="evidence" value="ECO:0007669"/>
    <property type="project" value="InterPro"/>
</dbReference>
<dbReference type="InterPro" id="IPR044693">
    <property type="entry name" value="SGO_plant"/>
</dbReference>
<gene>
    <name evidence="6" type="ORF">OLC1_LOCUS13771</name>
</gene>
<dbReference type="GO" id="GO:0005634">
    <property type="term" value="C:nucleus"/>
    <property type="evidence" value="ECO:0007669"/>
    <property type="project" value="InterPro"/>
</dbReference>
<dbReference type="InterPro" id="IPR011515">
    <property type="entry name" value="Shugoshin_C"/>
</dbReference>
<sequence>MMKGDMMAKRSSFGTIVRKRLSDITNSHSQSKSPPSVEKTFVDSSYKEQIDNLVKENTALVKLLQDKNKVIALSTAELQRLRTNIQRMQLQNWNLAQANSLMIAELNFSKEKMKSLQHEISCKEALIKAKTNEVKEVYVIPDEETRLDKGKVKCHHFTRSKSLGHSTVSQQVVAKEAAAENKRRCLRRQSATPKIQHSEPNENLLEIEDMVLQTDFPMPVEEPAPPPSSPIMTEAKQEKNNDDNRSRNPVLNSRSSERTSMGRPSRKAAEKVQSYKEIPLNVKMRRKD</sequence>
<dbReference type="PANTHER" id="PTHR34373:SF8">
    <property type="entry name" value="SHUGOSHIN"/>
    <property type="match status" value="1"/>
</dbReference>
<feature type="coiled-coil region" evidence="3">
    <location>
        <begin position="71"/>
        <end position="133"/>
    </location>
</feature>
<feature type="region of interest" description="Disordered" evidence="4">
    <location>
        <begin position="184"/>
        <end position="203"/>
    </location>
</feature>
<evidence type="ECO:0000256" key="2">
    <source>
        <dbReference type="ARBA" id="ARBA00022829"/>
    </source>
</evidence>
<dbReference type="EMBL" id="OX459122">
    <property type="protein sequence ID" value="CAI9104970.1"/>
    <property type="molecule type" value="Genomic_DNA"/>
</dbReference>
<dbReference type="Proteomes" id="UP001161247">
    <property type="component" value="Chromosome 5"/>
</dbReference>
<evidence type="ECO:0000256" key="1">
    <source>
        <dbReference type="ARBA" id="ARBA00010845"/>
    </source>
</evidence>
<evidence type="ECO:0000256" key="4">
    <source>
        <dbReference type="SAM" id="MobiDB-lite"/>
    </source>
</evidence>
<evidence type="ECO:0000313" key="7">
    <source>
        <dbReference type="Proteomes" id="UP001161247"/>
    </source>
</evidence>
<name>A0AAV1DD73_OLDCO</name>
<comment type="similarity">
    <text evidence="1">Belongs to the shugoshin family.</text>
</comment>
<evidence type="ECO:0000259" key="5">
    <source>
        <dbReference type="Pfam" id="PF07557"/>
    </source>
</evidence>
<dbReference type="PANTHER" id="PTHR34373">
    <property type="entry name" value="SHUGOSHIN 2"/>
    <property type="match status" value="1"/>
</dbReference>
<evidence type="ECO:0000313" key="6">
    <source>
        <dbReference type="EMBL" id="CAI9104970.1"/>
    </source>
</evidence>
<dbReference type="GO" id="GO:0000775">
    <property type="term" value="C:chromosome, centromeric region"/>
    <property type="evidence" value="ECO:0007669"/>
    <property type="project" value="InterPro"/>
</dbReference>
<feature type="region of interest" description="Disordered" evidence="4">
    <location>
        <begin position="217"/>
        <end position="288"/>
    </location>
</feature>
<feature type="domain" description="Shugoshin C-terminal" evidence="5">
    <location>
        <begin position="262"/>
        <end position="286"/>
    </location>
</feature>
<keyword evidence="2" id="KW-0159">Chromosome partition</keyword>
<dbReference type="GO" id="GO:0045144">
    <property type="term" value="P:meiotic sister chromatid segregation"/>
    <property type="evidence" value="ECO:0007669"/>
    <property type="project" value="InterPro"/>
</dbReference>
<organism evidence="6 7">
    <name type="scientific">Oldenlandia corymbosa var. corymbosa</name>
    <dbReference type="NCBI Taxonomy" id="529605"/>
    <lineage>
        <taxon>Eukaryota</taxon>
        <taxon>Viridiplantae</taxon>
        <taxon>Streptophyta</taxon>
        <taxon>Embryophyta</taxon>
        <taxon>Tracheophyta</taxon>
        <taxon>Spermatophyta</taxon>
        <taxon>Magnoliopsida</taxon>
        <taxon>eudicotyledons</taxon>
        <taxon>Gunneridae</taxon>
        <taxon>Pentapetalae</taxon>
        <taxon>asterids</taxon>
        <taxon>lamiids</taxon>
        <taxon>Gentianales</taxon>
        <taxon>Rubiaceae</taxon>
        <taxon>Rubioideae</taxon>
        <taxon>Spermacoceae</taxon>
        <taxon>Hedyotis-Oldenlandia complex</taxon>
        <taxon>Oldenlandia</taxon>
    </lineage>
</organism>
<feature type="compositionally biased region" description="Basic and acidic residues" evidence="4">
    <location>
        <begin position="235"/>
        <end position="246"/>
    </location>
</feature>